<dbReference type="GeneID" id="39493249"/>
<keyword evidence="1" id="KW-0614">Plasmid</keyword>
<dbReference type="RefSeq" id="WP_130613366.1">
    <property type="nucleotide sequence ID" value="NZ_AP019370.1"/>
</dbReference>
<gene>
    <name evidence="1" type="ORF">JCM31447_32270</name>
</gene>
<evidence type="ECO:0000313" key="1">
    <source>
        <dbReference type="EMBL" id="BBH54753.1"/>
    </source>
</evidence>
<reference evidence="1 2" key="1">
    <citation type="submission" date="2018-12" db="EMBL/GenBank/DDBJ databases">
        <title>Rubrispira sanarue gen. nov., sp., nov., a member of the order Silvanigrellales, isolated from a brackish lake in Hamamatsu Japan.</title>
        <authorList>
            <person name="Maejima Y."/>
            <person name="Iino T."/>
            <person name="Muraguchi Y."/>
            <person name="Fukuda K."/>
            <person name="Nojiri H."/>
            <person name="Ohkuma M."/>
            <person name="Moriuchi R."/>
            <person name="Dohra H."/>
            <person name="Kimbara K."/>
            <person name="Shintani M."/>
        </authorList>
    </citation>
    <scope>NUCLEOTIDE SEQUENCE [LARGE SCALE GENOMIC DNA]</scope>
    <source>
        <strain evidence="1 2">RF1110005</strain>
        <plasmid evidence="1 2">68K</plasmid>
    </source>
</reference>
<accession>A0A4P2VMV5</accession>
<name>A0A4P2VMV5_FLUSA</name>
<geneLocation type="plasmid" evidence="1 2">
    <name>68K</name>
</geneLocation>
<dbReference type="EMBL" id="AP019370">
    <property type="protein sequence ID" value="BBH54753.1"/>
    <property type="molecule type" value="Genomic_DNA"/>
</dbReference>
<sequence length="108" mass="13099">MKSNTPNYDKEVFDIINKLILFIKEFKKVSNKNKYTYILLFYRLKSRLNNLKYYCDNYYKYIAMSDTLADLIGMSEQKIQYFDYYSLKIEDVQDNIDYMLSSLENLLT</sequence>
<keyword evidence="2" id="KW-1185">Reference proteome</keyword>
<dbReference type="KEGG" id="sbf:JCM31447_32270"/>
<proteinExistence type="predicted"/>
<protein>
    <submittedName>
        <fullName evidence="1">Uncharacterized protein</fullName>
    </submittedName>
</protein>
<evidence type="ECO:0000313" key="2">
    <source>
        <dbReference type="Proteomes" id="UP000291236"/>
    </source>
</evidence>
<organism evidence="1 2">
    <name type="scientific">Fluviispira sanaruensis</name>
    <dbReference type="NCBI Taxonomy" id="2493639"/>
    <lineage>
        <taxon>Bacteria</taxon>
        <taxon>Pseudomonadati</taxon>
        <taxon>Bdellovibrionota</taxon>
        <taxon>Oligoflexia</taxon>
        <taxon>Silvanigrellales</taxon>
        <taxon>Silvanigrellaceae</taxon>
        <taxon>Fluviispira</taxon>
    </lineage>
</organism>
<dbReference type="Proteomes" id="UP000291236">
    <property type="component" value="Plasmid 68K"/>
</dbReference>
<dbReference type="AlphaFoldDB" id="A0A4P2VMV5"/>